<dbReference type="Proteomes" id="UP001225034">
    <property type="component" value="Unassembled WGS sequence"/>
</dbReference>
<keyword evidence="2" id="KW-1185">Reference proteome</keyword>
<sequence>MTHTGENKDWLIKQIKHNTKNGLTTAIEELSINQKMEGKELYCLLDELVDNQSVQWTSEEQLISLPLPSWYAKRLDEIKRSRYAVLNRNLSF</sequence>
<gene>
    <name evidence="1" type="ORF">J2S05_000895</name>
</gene>
<evidence type="ECO:0000313" key="2">
    <source>
        <dbReference type="Proteomes" id="UP001225034"/>
    </source>
</evidence>
<protein>
    <submittedName>
        <fullName evidence="1">Uncharacterized protein</fullName>
    </submittedName>
</protein>
<proteinExistence type="predicted"/>
<accession>A0ABT9YE43</accession>
<organism evidence="1 2">
    <name type="scientific">Alkalicoccobacillus murimartini</name>
    <dbReference type="NCBI Taxonomy" id="171685"/>
    <lineage>
        <taxon>Bacteria</taxon>
        <taxon>Bacillati</taxon>
        <taxon>Bacillota</taxon>
        <taxon>Bacilli</taxon>
        <taxon>Bacillales</taxon>
        <taxon>Bacillaceae</taxon>
        <taxon>Alkalicoccobacillus</taxon>
    </lineage>
</organism>
<reference evidence="1 2" key="1">
    <citation type="submission" date="2023-07" db="EMBL/GenBank/DDBJ databases">
        <title>Genomic Encyclopedia of Type Strains, Phase IV (KMG-IV): sequencing the most valuable type-strain genomes for metagenomic binning, comparative biology and taxonomic classification.</title>
        <authorList>
            <person name="Goeker M."/>
        </authorList>
    </citation>
    <scope>NUCLEOTIDE SEQUENCE [LARGE SCALE GENOMIC DNA]</scope>
    <source>
        <strain evidence="1 2">DSM 19154</strain>
    </source>
</reference>
<name>A0ABT9YE43_9BACI</name>
<evidence type="ECO:0000313" key="1">
    <source>
        <dbReference type="EMBL" id="MDQ0206121.1"/>
    </source>
</evidence>
<dbReference type="RefSeq" id="WP_306980291.1">
    <property type="nucleotide sequence ID" value="NZ_JAUSUA010000001.1"/>
</dbReference>
<dbReference type="EMBL" id="JAUSUA010000001">
    <property type="protein sequence ID" value="MDQ0206121.1"/>
    <property type="molecule type" value="Genomic_DNA"/>
</dbReference>
<comment type="caution">
    <text evidence="1">The sequence shown here is derived from an EMBL/GenBank/DDBJ whole genome shotgun (WGS) entry which is preliminary data.</text>
</comment>